<feature type="compositionally biased region" description="Polar residues" evidence="1">
    <location>
        <begin position="1"/>
        <end position="13"/>
    </location>
</feature>
<organism evidence="2 3">
    <name type="scientific">Leucosporidium creatinivorum</name>
    <dbReference type="NCBI Taxonomy" id="106004"/>
    <lineage>
        <taxon>Eukaryota</taxon>
        <taxon>Fungi</taxon>
        <taxon>Dikarya</taxon>
        <taxon>Basidiomycota</taxon>
        <taxon>Pucciniomycotina</taxon>
        <taxon>Microbotryomycetes</taxon>
        <taxon>Leucosporidiales</taxon>
        <taxon>Leucosporidium</taxon>
    </lineage>
</organism>
<dbReference type="AlphaFoldDB" id="A0A1Y2F3K1"/>
<comment type="caution">
    <text evidence="2">The sequence shown here is derived from an EMBL/GenBank/DDBJ whole genome shotgun (WGS) entry which is preliminary data.</text>
</comment>
<protein>
    <submittedName>
        <fullName evidence="2">Uncharacterized protein</fullName>
    </submittedName>
</protein>
<accession>A0A1Y2F3K1</accession>
<feature type="compositionally biased region" description="Basic and acidic residues" evidence="1">
    <location>
        <begin position="17"/>
        <end position="40"/>
    </location>
</feature>
<dbReference type="EMBL" id="MCGR01000029">
    <property type="protein sequence ID" value="ORY78413.1"/>
    <property type="molecule type" value="Genomic_DNA"/>
</dbReference>
<evidence type="ECO:0000256" key="1">
    <source>
        <dbReference type="SAM" id="MobiDB-lite"/>
    </source>
</evidence>
<dbReference type="Proteomes" id="UP000193467">
    <property type="component" value="Unassembled WGS sequence"/>
</dbReference>
<evidence type="ECO:0000313" key="2">
    <source>
        <dbReference type="EMBL" id="ORY78413.1"/>
    </source>
</evidence>
<keyword evidence="3" id="KW-1185">Reference proteome</keyword>
<sequence length="225" mass="26076">MSTAPDSPPLSKSQLKRQADRTRAAERTAQEQEALSQRRSDQRVRWELVGMMRSARHDTIVSCAPGLTERETDFLKRGAHPPMYRSSSPKRLYDLLEEVTTHPSLAATGIPSATATYFVFFSFLTTPRGRALVLLTRALNSLAFPTKPPSVWPEYRREPRYEEFEALWREVIDRVGRDEEWKRLWEEGGWETEEVWRIVEGVEVGIRGTGVKWRAVDQKREEEEE</sequence>
<proteinExistence type="predicted"/>
<reference evidence="2 3" key="1">
    <citation type="submission" date="2016-07" db="EMBL/GenBank/DDBJ databases">
        <title>Pervasive Adenine N6-methylation of Active Genes in Fungi.</title>
        <authorList>
            <consortium name="DOE Joint Genome Institute"/>
            <person name="Mondo S.J."/>
            <person name="Dannebaum R.O."/>
            <person name="Kuo R.C."/>
            <person name="Labutti K."/>
            <person name="Haridas S."/>
            <person name="Kuo A."/>
            <person name="Salamov A."/>
            <person name="Ahrendt S.R."/>
            <person name="Lipzen A."/>
            <person name="Sullivan W."/>
            <person name="Andreopoulos W.B."/>
            <person name="Clum A."/>
            <person name="Lindquist E."/>
            <person name="Daum C."/>
            <person name="Ramamoorthy G.K."/>
            <person name="Gryganskyi A."/>
            <person name="Culley D."/>
            <person name="Magnuson J.K."/>
            <person name="James T.Y."/>
            <person name="O'Malley M.A."/>
            <person name="Stajich J.E."/>
            <person name="Spatafora J.W."/>
            <person name="Visel A."/>
            <person name="Grigoriev I.V."/>
        </authorList>
    </citation>
    <scope>NUCLEOTIDE SEQUENCE [LARGE SCALE GENOMIC DNA]</scope>
    <source>
        <strain evidence="2 3">62-1032</strain>
    </source>
</reference>
<feature type="region of interest" description="Disordered" evidence="1">
    <location>
        <begin position="1"/>
        <end position="40"/>
    </location>
</feature>
<evidence type="ECO:0000313" key="3">
    <source>
        <dbReference type="Proteomes" id="UP000193467"/>
    </source>
</evidence>
<dbReference type="InParanoid" id="A0A1Y2F3K1"/>
<gene>
    <name evidence="2" type="ORF">BCR35DRAFT_101825</name>
</gene>
<name>A0A1Y2F3K1_9BASI</name>